<evidence type="ECO:0000313" key="14">
    <source>
        <dbReference type="Proteomes" id="UP000095751"/>
    </source>
</evidence>
<dbReference type="PROSITE" id="PS51846">
    <property type="entry name" value="CNNM"/>
    <property type="match status" value="1"/>
</dbReference>
<name>A0A1E7EWN9_9STRA</name>
<dbReference type="AlphaFoldDB" id="A0A1E7EWN9"/>
<dbReference type="GO" id="GO:0016020">
    <property type="term" value="C:membrane"/>
    <property type="evidence" value="ECO:0007669"/>
    <property type="project" value="UniProtKB-SubCell"/>
</dbReference>
<dbReference type="PROSITE" id="PS51371">
    <property type="entry name" value="CBS"/>
    <property type="match status" value="1"/>
</dbReference>
<evidence type="ECO:0000256" key="3">
    <source>
        <dbReference type="ARBA" id="ARBA00022737"/>
    </source>
</evidence>
<feature type="region of interest" description="Disordered" evidence="8">
    <location>
        <begin position="537"/>
        <end position="559"/>
    </location>
</feature>
<keyword evidence="5 7" id="KW-0472">Membrane</keyword>
<keyword evidence="2 7" id="KW-0812">Transmembrane</keyword>
<evidence type="ECO:0000256" key="8">
    <source>
        <dbReference type="SAM" id="MobiDB-lite"/>
    </source>
</evidence>
<dbReference type="PANTHER" id="PTHR12064">
    <property type="entry name" value="METAL TRANSPORTER CNNM"/>
    <property type="match status" value="1"/>
</dbReference>
<feature type="domain" description="CBS" evidence="11">
    <location>
        <begin position="238"/>
        <end position="305"/>
    </location>
</feature>
<evidence type="ECO:0000256" key="7">
    <source>
        <dbReference type="PROSITE-ProRule" id="PRU01193"/>
    </source>
</evidence>
<dbReference type="InterPro" id="IPR014710">
    <property type="entry name" value="RmlC-like_jellyroll"/>
</dbReference>
<dbReference type="InterPro" id="IPR000644">
    <property type="entry name" value="CBS_dom"/>
</dbReference>
<dbReference type="CDD" id="cd00038">
    <property type="entry name" value="CAP_ED"/>
    <property type="match status" value="1"/>
</dbReference>
<dbReference type="Pfam" id="PF25562">
    <property type="entry name" value="CNBH_CNNM2_C"/>
    <property type="match status" value="1"/>
</dbReference>
<dbReference type="Pfam" id="PF00571">
    <property type="entry name" value="CBS"/>
    <property type="match status" value="1"/>
</dbReference>
<feature type="transmembrane region" description="Helical" evidence="9">
    <location>
        <begin position="95"/>
        <end position="114"/>
    </location>
</feature>
<keyword evidence="6" id="KW-0129">CBS domain</keyword>
<dbReference type="FunFam" id="3.10.580.10:FF:000006">
    <property type="entry name" value="DUF21 and CBS domain protein"/>
    <property type="match status" value="1"/>
</dbReference>
<reference evidence="13 14" key="1">
    <citation type="submission" date="2016-09" db="EMBL/GenBank/DDBJ databases">
        <title>Extensive genetic diversity and differential bi-allelic expression allows diatom success in the polar Southern Ocean.</title>
        <authorList>
            <consortium name="DOE Joint Genome Institute"/>
            <person name="Mock T."/>
            <person name="Otillar R.P."/>
            <person name="Strauss J."/>
            <person name="Dupont C."/>
            <person name="Frickenhaus S."/>
            <person name="Maumus F."/>
            <person name="Mcmullan M."/>
            <person name="Sanges R."/>
            <person name="Schmutz J."/>
            <person name="Toseland A."/>
            <person name="Valas R."/>
            <person name="Veluchamy A."/>
            <person name="Ward B.J."/>
            <person name="Allen A."/>
            <person name="Barry K."/>
            <person name="Falciatore A."/>
            <person name="Ferrante M."/>
            <person name="Fortunato A.E."/>
            <person name="Gloeckner G."/>
            <person name="Gruber A."/>
            <person name="Hipkin R."/>
            <person name="Janech M."/>
            <person name="Kroth P."/>
            <person name="Leese F."/>
            <person name="Lindquist E."/>
            <person name="Lyon B.R."/>
            <person name="Martin J."/>
            <person name="Mayer C."/>
            <person name="Parker M."/>
            <person name="Quesneville H."/>
            <person name="Raymond J."/>
            <person name="Uhlig C."/>
            <person name="Valentin K.U."/>
            <person name="Worden A.Z."/>
            <person name="Armbrust E.V."/>
            <person name="Bowler C."/>
            <person name="Green B."/>
            <person name="Moulton V."/>
            <person name="Van Oosterhout C."/>
            <person name="Grigoriev I."/>
        </authorList>
    </citation>
    <scope>NUCLEOTIDE SEQUENCE [LARGE SCALE GENOMIC DNA]</scope>
    <source>
        <strain evidence="13 14">CCMP1102</strain>
    </source>
</reference>
<evidence type="ECO:0000259" key="11">
    <source>
        <dbReference type="PROSITE" id="PS51371"/>
    </source>
</evidence>
<dbReference type="SUPFAM" id="SSF54631">
    <property type="entry name" value="CBS-domain pair"/>
    <property type="match status" value="1"/>
</dbReference>
<feature type="transmembrane region" description="Helical" evidence="9">
    <location>
        <begin position="62"/>
        <end position="83"/>
    </location>
</feature>
<proteinExistence type="predicted"/>
<dbReference type="Proteomes" id="UP000095751">
    <property type="component" value="Unassembled WGS sequence"/>
</dbReference>
<keyword evidence="14" id="KW-1185">Reference proteome</keyword>
<dbReference type="CDD" id="cd04590">
    <property type="entry name" value="CBS_pair_CorC_HlyC_assoc"/>
    <property type="match status" value="1"/>
</dbReference>
<feature type="domain" description="CNNM transmembrane" evidence="12">
    <location>
        <begin position="1"/>
        <end position="151"/>
    </location>
</feature>
<evidence type="ECO:0000256" key="2">
    <source>
        <dbReference type="ARBA" id="ARBA00022692"/>
    </source>
</evidence>
<protein>
    <submittedName>
        <fullName evidence="13">DUF21-domain-containing protein</fullName>
    </submittedName>
</protein>
<evidence type="ECO:0000313" key="13">
    <source>
        <dbReference type="EMBL" id="OEU10276.1"/>
    </source>
</evidence>
<dbReference type="Pfam" id="PF01595">
    <property type="entry name" value="CNNM"/>
    <property type="match status" value="1"/>
</dbReference>
<evidence type="ECO:0000256" key="6">
    <source>
        <dbReference type="PROSITE-ProRule" id="PRU00703"/>
    </source>
</evidence>
<evidence type="ECO:0000259" key="10">
    <source>
        <dbReference type="PROSITE" id="PS50042"/>
    </source>
</evidence>
<sequence>MSLDLTGLEIVMAGDDPNAARYAKDIYPVRQKGNLLLCTLLLGNVAVNSLMSIFSAEIFDGTVGFILSTFLIVIFGEIIPQAFCSRYALRIGSTTIPLVKIIRVLLFVIAWPLAKGLDLMLGRELATTYSNAEMIELLNVHVKENKIDQEEANAMAGALTYKTMCVKDVMTAMEQTYMLAIDEKLSFETIGKIFKTGYSRIPIFEISRDNIVGILFVKDLIFLDPEDNVPVRSFIQIFGRNVHLVWPDDTLGEVLTELKKGNSHLAIVRDVNNEDESKDPVYEVKGIITLEDIVECIIGDEIVDETDAFVDNDQRIKVERGDTFEWARLRLLDTKIVDEMLSASEISAVTAHLKTNHTKSFQLLTDMQLRRLVSSTPVTTFSTATQDLNKELPNELLYEKGTPSDTFTLVLSGRITILVGSENFKTDLSSWSVLGASALQTKDWIPDYSAFVSDGPCRCIRIGRDSFIESSDALENDVSIALSAIDSVEEDVTSFGESAPSVASSTDEHVPNNRKTVLKLLFHGDDDKVDLISNGDAPIVQFTDPPETNNNEQATEDAG</sequence>
<accession>A0A1E7EWN9</accession>
<comment type="subcellular location">
    <subcellularLocation>
        <location evidence="1">Membrane</location>
        <topology evidence="1">Multi-pass membrane protein</topology>
    </subcellularLocation>
</comment>
<dbReference type="Gene3D" id="3.10.580.10">
    <property type="entry name" value="CBS-domain"/>
    <property type="match status" value="1"/>
</dbReference>
<dbReference type="InterPro" id="IPR000595">
    <property type="entry name" value="cNMP-bd_dom"/>
</dbReference>
<feature type="transmembrane region" description="Helical" evidence="9">
    <location>
        <begin position="34"/>
        <end position="56"/>
    </location>
</feature>
<evidence type="ECO:0000256" key="1">
    <source>
        <dbReference type="ARBA" id="ARBA00004141"/>
    </source>
</evidence>
<dbReference type="InterPro" id="IPR018490">
    <property type="entry name" value="cNMP-bd_dom_sf"/>
</dbReference>
<dbReference type="InterPro" id="IPR002550">
    <property type="entry name" value="CNNM"/>
</dbReference>
<evidence type="ECO:0000256" key="5">
    <source>
        <dbReference type="ARBA" id="ARBA00023136"/>
    </source>
</evidence>
<dbReference type="InterPro" id="IPR045095">
    <property type="entry name" value="ACDP"/>
</dbReference>
<dbReference type="GO" id="GO:0010960">
    <property type="term" value="P:magnesium ion homeostasis"/>
    <property type="evidence" value="ECO:0007669"/>
    <property type="project" value="InterPro"/>
</dbReference>
<dbReference type="EMBL" id="KV784373">
    <property type="protein sequence ID" value="OEU10276.1"/>
    <property type="molecule type" value="Genomic_DNA"/>
</dbReference>
<dbReference type="SUPFAM" id="SSF51206">
    <property type="entry name" value="cAMP-binding domain-like"/>
    <property type="match status" value="1"/>
</dbReference>
<dbReference type="PANTHER" id="PTHR12064:SF94">
    <property type="entry name" value="UNEXTENDED PROTEIN"/>
    <property type="match status" value="1"/>
</dbReference>
<keyword evidence="3" id="KW-0677">Repeat</keyword>
<dbReference type="PROSITE" id="PS50042">
    <property type="entry name" value="CNMP_BINDING_3"/>
    <property type="match status" value="1"/>
</dbReference>
<evidence type="ECO:0000256" key="9">
    <source>
        <dbReference type="SAM" id="Phobius"/>
    </source>
</evidence>
<dbReference type="InterPro" id="IPR046342">
    <property type="entry name" value="CBS_dom_sf"/>
</dbReference>
<keyword evidence="4 7" id="KW-1133">Transmembrane helix</keyword>
<evidence type="ECO:0000256" key="4">
    <source>
        <dbReference type="ARBA" id="ARBA00022989"/>
    </source>
</evidence>
<dbReference type="Gene3D" id="2.60.120.10">
    <property type="entry name" value="Jelly Rolls"/>
    <property type="match status" value="1"/>
</dbReference>
<gene>
    <name evidence="13" type="ORF">FRACYDRAFT_173398</name>
</gene>
<feature type="domain" description="Cyclic nucleotide-binding" evidence="10">
    <location>
        <begin position="360"/>
        <end position="467"/>
    </location>
</feature>
<dbReference type="OrthoDB" id="5353557at2759"/>
<organism evidence="13 14">
    <name type="scientific">Fragilariopsis cylindrus CCMP1102</name>
    <dbReference type="NCBI Taxonomy" id="635003"/>
    <lineage>
        <taxon>Eukaryota</taxon>
        <taxon>Sar</taxon>
        <taxon>Stramenopiles</taxon>
        <taxon>Ochrophyta</taxon>
        <taxon>Bacillariophyta</taxon>
        <taxon>Bacillariophyceae</taxon>
        <taxon>Bacillariophycidae</taxon>
        <taxon>Bacillariales</taxon>
        <taxon>Bacillariaceae</taxon>
        <taxon>Fragilariopsis</taxon>
    </lineage>
</organism>
<dbReference type="InterPro" id="IPR044751">
    <property type="entry name" value="Ion_transp-like_CBS"/>
</dbReference>
<evidence type="ECO:0000259" key="12">
    <source>
        <dbReference type="PROSITE" id="PS51846"/>
    </source>
</evidence>
<dbReference type="KEGG" id="fcy:FRACYDRAFT_173398"/>
<dbReference type="InParanoid" id="A0A1E7EWN9"/>